<feature type="region of interest" description="Disordered" evidence="25">
    <location>
        <begin position="1"/>
        <end position="65"/>
    </location>
</feature>
<evidence type="ECO:0000256" key="6">
    <source>
        <dbReference type="ARBA" id="ARBA00023136"/>
    </source>
</evidence>
<comment type="catalytic activity">
    <reaction evidence="9">
        <text>L-histidyl-glycine(out) = L-histidyl-glycine(in)</text>
        <dbReference type="Rhea" id="RHEA:79395"/>
        <dbReference type="ChEBI" id="CHEBI:229957"/>
    </reaction>
</comment>
<comment type="subcellular location">
    <subcellularLocation>
        <location evidence="1">Lysosome membrane</location>
        <topology evidence="1">Multi-pass membrane protein</topology>
    </subcellularLocation>
</comment>
<comment type="catalytic activity">
    <reaction evidence="15">
        <text>L-arginyl-L-alpha-amino acid(out) = L-arginyl-L-alpha-amino acid(in)</text>
        <dbReference type="Rhea" id="RHEA:79371"/>
        <dbReference type="ChEBI" id="CHEBI:84315"/>
    </reaction>
</comment>
<evidence type="ECO:0000256" key="22">
    <source>
        <dbReference type="ARBA" id="ARBA00045018"/>
    </source>
</evidence>
<evidence type="ECO:0000256" key="8">
    <source>
        <dbReference type="ARBA" id="ARBA00044876"/>
    </source>
</evidence>
<dbReference type="EMBL" id="JAFCMP010000101">
    <property type="protein sequence ID" value="KAG5186912.1"/>
    <property type="molecule type" value="Genomic_DNA"/>
</dbReference>
<evidence type="ECO:0000256" key="17">
    <source>
        <dbReference type="ARBA" id="ARBA00044903"/>
    </source>
</evidence>
<comment type="catalytic activity">
    <reaction evidence="19">
        <text>L-alanyl-L-lysine(out) = L-alanyl-L-lysine(in)</text>
        <dbReference type="Rhea" id="RHEA:79415"/>
        <dbReference type="ChEBI" id="CHEBI:192470"/>
    </reaction>
</comment>
<comment type="catalytic activity">
    <reaction evidence="18">
        <text>L-histidyl-L-alpha-amino acid(out) = L-histidyl-L-alpha-amino acid(in)</text>
        <dbReference type="Rhea" id="RHEA:79379"/>
        <dbReference type="ChEBI" id="CHEBI:229964"/>
    </reaction>
</comment>
<reference evidence="28" key="1">
    <citation type="submission" date="2021-02" db="EMBL/GenBank/DDBJ databases">
        <title>First Annotated Genome of the Yellow-green Alga Tribonema minus.</title>
        <authorList>
            <person name="Mahan K.M."/>
        </authorList>
    </citation>
    <scope>NUCLEOTIDE SEQUENCE</scope>
    <source>
        <strain evidence="28">UTEX B ZZ1240</strain>
    </source>
</reference>
<comment type="similarity">
    <text evidence="2">Belongs to the major facilitator superfamily.</text>
</comment>
<comment type="function">
    <text evidence="23">Lysosomal dipeptide uniporter that selectively exports lysine, arginine or histidine-containing dipeptides with a net positive charge from the lysosome lumen into the cytosol. Could play a role in a specific type of protein O-glycosylation indirectly regulating macrophages migration and tissue invasion. Also essential for liver homeostasis.</text>
</comment>
<evidence type="ECO:0000256" key="23">
    <source>
        <dbReference type="ARBA" id="ARBA00045709"/>
    </source>
</evidence>
<evidence type="ECO:0000256" key="26">
    <source>
        <dbReference type="SAM" id="Phobius"/>
    </source>
</evidence>
<evidence type="ECO:0000256" key="1">
    <source>
        <dbReference type="ARBA" id="ARBA00004155"/>
    </source>
</evidence>
<feature type="transmembrane region" description="Helical" evidence="26">
    <location>
        <begin position="215"/>
        <end position="232"/>
    </location>
</feature>
<comment type="catalytic activity">
    <reaction evidence="8">
        <text>L-lysyl-L-alanine(out) = L-lysyl-L-alanine(in)</text>
        <dbReference type="Rhea" id="RHEA:79399"/>
        <dbReference type="ChEBI" id="CHEBI:229954"/>
    </reaction>
</comment>
<dbReference type="InterPro" id="IPR036259">
    <property type="entry name" value="MFS_trans_sf"/>
</dbReference>
<keyword evidence="5 26" id="KW-1133">Transmembrane helix</keyword>
<dbReference type="Pfam" id="PF07690">
    <property type="entry name" value="MFS_1"/>
    <property type="match status" value="1"/>
</dbReference>
<gene>
    <name evidence="28" type="ORF">JKP88DRAFT_262493</name>
</gene>
<comment type="catalytic activity">
    <reaction evidence="16">
        <text>L-lysyl-L-lysine(out) = L-lysyl-L-lysine(in)</text>
        <dbReference type="Rhea" id="RHEA:79403"/>
        <dbReference type="ChEBI" id="CHEBI:229956"/>
    </reaction>
</comment>
<evidence type="ECO:0000256" key="18">
    <source>
        <dbReference type="ARBA" id="ARBA00044912"/>
    </source>
</evidence>
<evidence type="ECO:0000256" key="24">
    <source>
        <dbReference type="ARBA" id="ARBA00046376"/>
    </source>
</evidence>
<proteinExistence type="inferred from homology"/>
<feature type="compositionally biased region" description="Polar residues" evidence="25">
    <location>
        <begin position="33"/>
        <end position="65"/>
    </location>
</feature>
<sequence>MPTMIQASPGPPGGGGAAASEGEEEELLAQSATQGNGSRAYQSMQGSHTTGTETPTSEAQLSANASPSIHFDERLKDLTSSVQNPVMYFATEDFAMWNPTDHHRPESFREMEETLGEEEVVVSRWPCIACAQRASPRAVRFGILILVSLVPFGSHFVKNSLSSLQVYFMDNPKLNFTGVKYGSIMSAQSLPNIVMPFLGGVILDSKGPRVGIKTFLAIALAGHIAFTLAMGAGNFPLAMGGSVIFGLGTGTLVVAQRAVVSQYFYDKELTFALGVTVAVACVAKSSAKAAAAAIAEAFGGYMAALWCGGLLLGMSFAAGAVYAKVSERAASRAGVEEHGVGHVALTPAAVGLTLRRSTLAFLCLVILHTVFIMVYHLFANFSGHYLVQMYGMTAVQAGLASSVMPLAVVFCAPVAGFVLDKFGGQLYVLLVCNIVTLLAYVLLLKVTGQLLLIGMRTRGHALTA</sequence>
<feature type="transmembrane region" description="Helical" evidence="26">
    <location>
        <begin position="238"/>
        <end position="259"/>
    </location>
</feature>
<comment type="catalytic activity">
    <reaction evidence="10">
        <text>L-alpha-aminoacyl-L-arginine(out) = L-alpha-aminoacyl-L-arginine(in)</text>
        <dbReference type="Rhea" id="RHEA:79367"/>
        <dbReference type="ChEBI" id="CHEBI:229968"/>
    </reaction>
</comment>
<evidence type="ECO:0000256" key="9">
    <source>
        <dbReference type="ARBA" id="ARBA00044878"/>
    </source>
</evidence>
<evidence type="ECO:0000256" key="4">
    <source>
        <dbReference type="ARBA" id="ARBA00022692"/>
    </source>
</evidence>
<organism evidence="28 29">
    <name type="scientific">Tribonema minus</name>
    <dbReference type="NCBI Taxonomy" id="303371"/>
    <lineage>
        <taxon>Eukaryota</taxon>
        <taxon>Sar</taxon>
        <taxon>Stramenopiles</taxon>
        <taxon>Ochrophyta</taxon>
        <taxon>PX clade</taxon>
        <taxon>Xanthophyceae</taxon>
        <taxon>Tribonematales</taxon>
        <taxon>Tribonemataceae</taxon>
        <taxon>Tribonema</taxon>
    </lineage>
</organism>
<evidence type="ECO:0000256" key="11">
    <source>
        <dbReference type="ARBA" id="ARBA00044884"/>
    </source>
</evidence>
<feature type="transmembrane region" description="Helical" evidence="26">
    <location>
        <begin position="301"/>
        <end position="323"/>
    </location>
</feature>
<comment type="catalytic activity">
    <reaction evidence="13">
        <text>L-alpha-aminoacyl-L-lysine(out) = L-alpha-aminoacyl-L-lysine(in)</text>
        <dbReference type="Rhea" id="RHEA:79383"/>
        <dbReference type="ChEBI" id="CHEBI:229966"/>
    </reaction>
</comment>
<dbReference type="PANTHER" id="PTHR23512">
    <property type="entry name" value="MAJOR FACILITATOR SUPERFAMILY DOMAIN-CONTAINING PROTEIN 1"/>
    <property type="match status" value="1"/>
</dbReference>
<feature type="transmembrane region" description="Helical" evidence="26">
    <location>
        <begin position="271"/>
        <end position="295"/>
    </location>
</feature>
<evidence type="ECO:0000256" key="20">
    <source>
        <dbReference type="ARBA" id="ARBA00044924"/>
    </source>
</evidence>
<name>A0A836CI63_9STRA</name>
<comment type="catalytic activity">
    <reaction evidence="12">
        <text>L-lysyl-L-alpha-amino acid(out) = L-lysyl-L-alpha-amino acid(in)</text>
        <dbReference type="Rhea" id="RHEA:79387"/>
        <dbReference type="ChEBI" id="CHEBI:229965"/>
    </reaction>
</comment>
<dbReference type="PROSITE" id="PS50850">
    <property type="entry name" value="MFS"/>
    <property type="match status" value="1"/>
</dbReference>
<protein>
    <recommendedName>
        <fullName evidence="21">Lysosomal dipeptide transporter MFSD1</fullName>
    </recommendedName>
    <alternativeName>
        <fullName evidence="22">Major facilitator superfamily domain-containing protein 1</fullName>
    </alternativeName>
</protein>
<feature type="transmembrane region" description="Helical" evidence="26">
    <location>
        <begin position="181"/>
        <end position="203"/>
    </location>
</feature>
<comment type="catalytic activity">
    <reaction evidence="11">
        <text>L-alpha-aminoacyl-L-histidine(out) = L-alpha-aminoacyl-L-histidine(in)</text>
        <dbReference type="Rhea" id="RHEA:79375"/>
        <dbReference type="ChEBI" id="CHEBI:229967"/>
    </reaction>
</comment>
<evidence type="ECO:0000256" key="21">
    <source>
        <dbReference type="ARBA" id="ARBA00044985"/>
    </source>
</evidence>
<evidence type="ECO:0000256" key="12">
    <source>
        <dbReference type="ARBA" id="ARBA00044891"/>
    </source>
</evidence>
<dbReference type="InterPro" id="IPR011701">
    <property type="entry name" value="MFS"/>
</dbReference>
<dbReference type="OrthoDB" id="424834at2759"/>
<keyword evidence="6 26" id="KW-0472">Membrane</keyword>
<feature type="domain" description="Major facilitator superfamily (MFS) profile" evidence="27">
    <location>
        <begin position="344"/>
        <end position="464"/>
    </location>
</feature>
<comment type="subunit">
    <text evidence="24">Homodimer. Interacts with lysosomal protein GLMP (via lumenal domain); the interaction starts while both proteins are still in the endoplasmic reticulum and is required for stabilization of MFSD1 in lysosomes but has no direct effect on its targeting to lysosomes or transporter activity.</text>
</comment>
<dbReference type="SUPFAM" id="SSF103473">
    <property type="entry name" value="MFS general substrate transporter"/>
    <property type="match status" value="1"/>
</dbReference>
<feature type="transmembrane region" description="Helical" evidence="26">
    <location>
        <begin position="426"/>
        <end position="446"/>
    </location>
</feature>
<dbReference type="Gene3D" id="1.20.1250.20">
    <property type="entry name" value="MFS general substrate transporter like domains"/>
    <property type="match status" value="2"/>
</dbReference>
<dbReference type="GO" id="GO:0005765">
    <property type="term" value="C:lysosomal membrane"/>
    <property type="evidence" value="ECO:0007669"/>
    <property type="project" value="UniProtKB-SubCell"/>
</dbReference>
<evidence type="ECO:0000256" key="2">
    <source>
        <dbReference type="ARBA" id="ARBA00008335"/>
    </source>
</evidence>
<evidence type="ECO:0000313" key="29">
    <source>
        <dbReference type="Proteomes" id="UP000664859"/>
    </source>
</evidence>
<evidence type="ECO:0000256" key="15">
    <source>
        <dbReference type="ARBA" id="ARBA00044899"/>
    </source>
</evidence>
<keyword evidence="4 26" id="KW-0812">Transmembrane</keyword>
<dbReference type="InterPro" id="IPR052187">
    <property type="entry name" value="MFSD1"/>
</dbReference>
<feature type="transmembrane region" description="Helical" evidence="26">
    <location>
        <begin position="141"/>
        <end position="161"/>
    </location>
</feature>
<evidence type="ECO:0000256" key="16">
    <source>
        <dbReference type="ARBA" id="ARBA00044900"/>
    </source>
</evidence>
<comment type="catalytic activity">
    <reaction evidence="17">
        <text>L-arginyl-glycine(out) = L-arginyl-glycine(in)</text>
        <dbReference type="Rhea" id="RHEA:79391"/>
        <dbReference type="ChEBI" id="CHEBI:229955"/>
    </reaction>
</comment>
<dbReference type="AlphaFoldDB" id="A0A836CI63"/>
<keyword evidence="3" id="KW-0813">Transport</keyword>
<feature type="transmembrane region" description="Helical" evidence="26">
    <location>
        <begin position="398"/>
        <end position="419"/>
    </location>
</feature>
<dbReference type="InterPro" id="IPR020846">
    <property type="entry name" value="MFS_dom"/>
</dbReference>
<feature type="transmembrane region" description="Helical" evidence="26">
    <location>
        <begin position="359"/>
        <end position="378"/>
    </location>
</feature>
<evidence type="ECO:0000259" key="27">
    <source>
        <dbReference type="PROSITE" id="PS50850"/>
    </source>
</evidence>
<comment type="caution">
    <text evidence="28">The sequence shown here is derived from an EMBL/GenBank/DDBJ whole genome shotgun (WGS) entry which is preliminary data.</text>
</comment>
<comment type="catalytic activity">
    <reaction evidence="14">
        <text>L-aspartyl-L-lysine(out) = L-aspartyl-L-lysine(in)</text>
        <dbReference type="Rhea" id="RHEA:79411"/>
        <dbReference type="ChEBI" id="CHEBI:229953"/>
    </reaction>
</comment>
<accession>A0A836CI63</accession>
<keyword evidence="29" id="KW-1185">Reference proteome</keyword>
<comment type="catalytic activity">
    <reaction evidence="20">
        <text>L-lysyl-glycine(out) = L-lysyl-glycine(in)</text>
        <dbReference type="Rhea" id="RHEA:79407"/>
        <dbReference type="ChEBI" id="CHEBI:191202"/>
    </reaction>
</comment>
<evidence type="ECO:0000256" key="7">
    <source>
        <dbReference type="ARBA" id="ARBA00023228"/>
    </source>
</evidence>
<evidence type="ECO:0000256" key="10">
    <source>
        <dbReference type="ARBA" id="ARBA00044881"/>
    </source>
</evidence>
<dbReference type="Proteomes" id="UP000664859">
    <property type="component" value="Unassembled WGS sequence"/>
</dbReference>
<evidence type="ECO:0000256" key="25">
    <source>
        <dbReference type="SAM" id="MobiDB-lite"/>
    </source>
</evidence>
<evidence type="ECO:0000313" key="28">
    <source>
        <dbReference type="EMBL" id="KAG5186912.1"/>
    </source>
</evidence>
<dbReference type="GO" id="GO:0022857">
    <property type="term" value="F:transmembrane transporter activity"/>
    <property type="evidence" value="ECO:0007669"/>
    <property type="project" value="InterPro"/>
</dbReference>
<evidence type="ECO:0000256" key="3">
    <source>
        <dbReference type="ARBA" id="ARBA00022448"/>
    </source>
</evidence>
<evidence type="ECO:0000256" key="13">
    <source>
        <dbReference type="ARBA" id="ARBA00044893"/>
    </source>
</evidence>
<evidence type="ECO:0000256" key="5">
    <source>
        <dbReference type="ARBA" id="ARBA00022989"/>
    </source>
</evidence>
<evidence type="ECO:0000256" key="19">
    <source>
        <dbReference type="ARBA" id="ARBA00044919"/>
    </source>
</evidence>
<keyword evidence="7" id="KW-0458">Lysosome</keyword>
<dbReference type="PANTHER" id="PTHR23512:SF3">
    <property type="entry name" value="MAJOR FACILITATOR SUPERFAMILY DOMAIN-CONTAINING PROTEIN 1"/>
    <property type="match status" value="1"/>
</dbReference>
<evidence type="ECO:0000256" key="14">
    <source>
        <dbReference type="ARBA" id="ARBA00044898"/>
    </source>
</evidence>